<dbReference type="SUPFAM" id="SSF103473">
    <property type="entry name" value="MFS general substrate transporter"/>
    <property type="match status" value="1"/>
</dbReference>
<dbReference type="GO" id="GO:0022857">
    <property type="term" value="F:transmembrane transporter activity"/>
    <property type="evidence" value="ECO:0007669"/>
    <property type="project" value="InterPro"/>
</dbReference>
<keyword evidence="5 6" id="KW-0472">Membrane</keyword>
<dbReference type="EMBL" id="JABCRI010000008">
    <property type="protein sequence ID" value="KAF8402170.1"/>
    <property type="molecule type" value="Genomic_DNA"/>
</dbReference>
<keyword evidence="8" id="KW-1185">Reference proteome</keyword>
<accession>A0A834Z845</accession>
<dbReference type="Proteomes" id="UP000655225">
    <property type="component" value="Unassembled WGS sequence"/>
</dbReference>
<feature type="transmembrane region" description="Helical" evidence="6">
    <location>
        <begin position="496"/>
        <end position="515"/>
    </location>
</feature>
<feature type="transmembrane region" description="Helical" evidence="6">
    <location>
        <begin position="452"/>
        <end position="476"/>
    </location>
</feature>
<comment type="subcellular location">
    <subcellularLocation>
        <location evidence="1">Membrane</location>
        <topology evidence="1">Multi-pass membrane protein</topology>
    </subcellularLocation>
</comment>
<feature type="transmembrane region" description="Helical" evidence="6">
    <location>
        <begin position="70"/>
        <end position="89"/>
    </location>
</feature>
<comment type="caution">
    <text evidence="7">The sequence shown here is derived from an EMBL/GenBank/DDBJ whole genome shotgun (WGS) entry which is preliminary data.</text>
</comment>
<dbReference type="OrthoDB" id="8904098at2759"/>
<evidence type="ECO:0000256" key="2">
    <source>
        <dbReference type="ARBA" id="ARBA00005982"/>
    </source>
</evidence>
<dbReference type="GO" id="GO:0016020">
    <property type="term" value="C:membrane"/>
    <property type="evidence" value="ECO:0007669"/>
    <property type="project" value="UniProtKB-SubCell"/>
</dbReference>
<evidence type="ECO:0000256" key="1">
    <source>
        <dbReference type="ARBA" id="ARBA00004141"/>
    </source>
</evidence>
<evidence type="ECO:0000313" key="7">
    <source>
        <dbReference type="EMBL" id="KAF8402170.1"/>
    </source>
</evidence>
<feature type="transmembrane region" description="Helical" evidence="6">
    <location>
        <begin position="207"/>
        <end position="228"/>
    </location>
</feature>
<dbReference type="InterPro" id="IPR036259">
    <property type="entry name" value="MFS_trans_sf"/>
</dbReference>
<feature type="transmembrane region" description="Helical" evidence="6">
    <location>
        <begin position="375"/>
        <end position="396"/>
    </location>
</feature>
<feature type="transmembrane region" description="Helical" evidence="6">
    <location>
        <begin position="342"/>
        <end position="363"/>
    </location>
</feature>
<evidence type="ECO:0000256" key="5">
    <source>
        <dbReference type="ARBA" id="ARBA00023136"/>
    </source>
</evidence>
<dbReference type="Pfam" id="PF00854">
    <property type="entry name" value="PTR2"/>
    <property type="match status" value="1"/>
</dbReference>
<evidence type="ECO:0000313" key="8">
    <source>
        <dbReference type="Proteomes" id="UP000655225"/>
    </source>
</evidence>
<comment type="similarity">
    <text evidence="2">Belongs to the major facilitator superfamily. Proton-dependent oligopeptide transporter (POT/PTR) (TC 2.A.17) family.</text>
</comment>
<dbReference type="AlphaFoldDB" id="A0A834Z845"/>
<proteinExistence type="inferred from homology"/>
<evidence type="ECO:0000256" key="4">
    <source>
        <dbReference type="ARBA" id="ARBA00022989"/>
    </source>
</evidence>
<keyword evidence="3 6" id="KW-0812">Transmembrane</keyword>
<dbReference type="Gene3D" id="1.20.1250.20">
    <property type="entry name" value="MFS general substrate transporter like domains"/>
    <property type="match status" value="1"/>
</dbReference>
<keyword evidence="4 6" id="KW-1133">Transmembrane helix</keyword>
<feature type="transmembrane region" description="Helical" evidence="6">
    <location>
        <begin position="95"/>
        <end position="115"/>
    </location>
</feature>
<feature type="transmembrane region" description="Helical" evidence="6">
    <location>
        <begin position="136"/>
        <end position="156"/>
    </location>
</feature>
<gene>
    <name evidence="7" type="ORF">HHK36_013122</name>
</gene>
<sequence>MALEMTLGRDEYVDWRGKRAQTTKHGGIRGASFACVVEVLENMVFIANATNFVMYFKSSMHYSIAESSNMVTNFMGTSFLLTLLGGFISDSFFTRFTTFILFCTIELLGLIMLTVQAQYKQFQPAIGRRPSNSQAAVLYTGLYAMAAGVGGVKASLPAHGADQLDHTNQRLMTGFFNWFFFSLCTGGLIAATIMVWVEENKGWKWSFVISVVALSFALCIFAIGFPFYRYKHPSGSPLTRMLKVFVSTAQHWKISPAETMHPNGVHRRSHDKFLDRAMIDDRVSSADVEESKTFLGLLPIFATTIMMNCCLAQLQTFSVQQGNTMNRKLYHNFEIPTPSLSVLPLVIMLLSIPLYESFTAIFVKKHSRESHMFRPLKRIGLGLVLASASMAVAAAVEAKRRREATANAVTLSVFWLGWQYVLLGVSDMLTLGGMLEFFYSEAPDSMRSICTALSWCSTSMGYFLSSVLVSVTNSVSKKFGGEWLGGDGLNQNRLDLFYTLLCVLNVLNFLNYLYWAKRF</sequence>
<protein>
    <submittedName>
        <fullName evidence="7">Uncharacterized protein</fullName>
    </submittedName>
</protein>
<reference evidence="7 8" key="1">
    <citation type="submission" date="2020-04" db="EMBL/GenBank/DDBJ databases">
        <title>Plant Genome Project.</title>
        <authorList>
            <person name="Zhang R.-G."/>
        </authorList>
    </citation>
    <scope>NUCLEOTIDE SEQUENCE [LARGE SCALE GENOMIC DNA]</scope>
    <source>
        <strain evidence="7">YNK0</strain>
        <tissue evidence="7">Leaf</tissue>
    </source>
</reference>
<name>A0A834Z845_TETSI</name>
<dbReference type="OMA" id="ISAFFNW"/>
<evidence type="ECO:0000256" key="6">
    <source>
        <dbReference type="SAM" id="Phobius"/>
    </source>
</evidence>
<feature type="transmembrane region" description="Helical" evidence="6">
    <location>
        <begin position="176"/>
        <end position="195"/>
    </location>
</feature>
<feature type="transmembrane region" description="Helical" evidence="6">
    <location>
        <begin position="416"/>
        <end position="440"/>
    </location>
</feature>
<dbReference type="PANTHER" id="PTHR11654">
    <property type="entry name" value="OLIGOPEPTIDE TRANSPORTER-RELATED"/>
    <property type="match status" value="1"/>
</dbReference>
<organism evidence="7 8">
    <name type="scientific">Tetracentron sinense</name>
    <name type="common">Spur-leaf</name>
    <dbReference type="NCBI Taxonomy" id="13715"/>
    <lineage>
        <taxon>Eukaryota</taxon>
        <taxon>Viridiplantae</taxon>
        <taxon>Streptophyta</taxon>
        <taxon>Embryophyta</taxon>
        <taxon>Tracheophyta</taxon>
        <taxon>Spermatophyta</taxon>
        <taxon>Magnoliopsida</taxon>
        <taxon>Trochodendrales</taxon>
        <taxon>Trochodendraceae</taxon>
        <taxon>Tetracentron</taxon>
    </lineage>
</organism>
<dbReference type="InterPro" id="IPR000109">
    <property type="entry name" value="POT_fam"/>
</dbReference>
<evidence type="ECO:0000256" key="3">
    <source>
        <dbReference type="ARBA" id="ARBA00022692"/>
    </source>
</evidence>